<dbReference type="InterPro" id="IPR029026">
    <property type="entry name" value="tRNA_m1G_MTases_N"/>
</dbReference>
<dbReference type="EC" id="2.1.1.193" evidence="3 12"/>
<feature type="domain" description="Ribosomal RNA small subunit methyltransferase E PUA-like" evidence="14">
    <location>
        <begin position="18"/>
        <end position="61"/>
    </location>
</feature>
<dbReference type="Gene3D" id="2.40.240.20">
    <property type="entry name" value="Hypothetical PUA domain-like, domain 1"/>
    <property type="match status" value="1"/>
</dbReference>
<gene>
    <name evidence="15" type="ORF">SAMN05216313_11533</name>
</gene>
<evidence type="ECO:0000256" key="5">
    <source>
        <dbReference type="ARBA" id="ARBA00022490"/>
    </source>
</evidence>
<dbReference type="GO" id="GO:0005737">
    <property type="term" value="C:cytoplasm"/>
    <property type="evidence" value="ECO:0007669"/>
    <property type="project" value="UniProtKB-SubCell"/>
</dbReference>
<comment type="similarity">
    <text evidence="2 12">Belongs to the RNA methyltransferase RsmE family.</text>
</comment>
<keyword evidence="9 12" id="KW-0949">S-adenosyl-L-methionine</keyword>
<dbReference type="Pfam" id="PF04452">
    <property type="entry name" value="Methyltrans_RNA"/>
    <property type="match status" value="1"/>
</dbReference>
<dbReference type="NCBIfam" id="NF008692">
    <property type="entry name" value="PRK11713.1-5"/>
    <property type="match status" value="1"/>
</dbReference>
<name>A0A1I0HA74_9FIRM</name>
<reference evidence="16" key="1">
    <citation type="submission" date="2016-10" db="EMBL/GenBank/DDBJ databases">
        <authorList>
            <person name="Varghese N."/>
            <person name="Submissions S."/>
        </authorList>
    </citation>
    <scope>NUCLEOTIDE SEQUENCE [LARGE SCALE GENOMIC DNA]</scope>
    <source>
        <strain evidence="16">NLAE-zl-G277</strain>
    </source>
</reference>
<sequence length="247" mass="26919">MHHFFVEPGQIRDGQVRITGPDVNHMKNVLRMRPGEEFLVSGGGNDLLCAVESLDAESVGARILGEQPSRELPAGIWLFQGLPKSDKMELIIQKAVELGAAGIIPVATKNAVVKLDAKKEESRLRRWQAIAESAAKQSKRSLVPEIGRVLSFKEAVARMDRDGFDLRLIPYENERGMEATREAFARAGEAKRIAVFIGPEGGFDESEVELARSAGILPVSLGQRILRTETAGLAVLAALMLRLEGGI</sequence>
<dbReference type="InterPro" id="IPR015947">
    <property type="entry name" value="PUA-like_sf"/>
</dbReference>
<keyword evidence="6 12" id="KW-0698">rRNA processing</keyword>
<dbReference type="Pfam" id="PF20260">
    <property type="entry name" value="PUA_4"/>
    <property type="match status" value="1"/>
</dbReference>
<dbReference type="NCBIfam" id="TIGR00046">
    <property type="entry name" value="RsmE family RNA methyltransferase"/>
    <property type="match status" value="1"/>
</dbReference>
<feature type="domain" description="Ribosomal RNA small subunit methyltransferase E methyltransferase" evidence="13">
    <location>
        <begin position="71"/>
        <end position="240"/>
    </location>
</feature>
<evidence type="ECO:0000259" key="14">
    <source>
        <dbReference type="Pfam" id="PF20260"/>
    </source>
</evidence>
<dbReference type="Proteomes" id="UP000198508">
    <property type="component" value="Unassembled WGS sequence"/>
</dbReference>
<dbReference type="Gene3D" id="3.40.1280.10">
    <property type="match status" value="1"/>
</dbReference>
<dbReference type="SUPFAM" id="SSF75217">
    <property type="entry name" value="alpha/beta knot"/>
    <property type="match status" value="1"/>
</dbReference>
<dbReference type="PIRSF" id="PIRSF015601">
    <property type="entry name" value="MTase_slr0722"/>
    <property type="match status" value="1"/>
</dbReference>
<comment type="subcellular location">
    <subcellularLocation>
        <location evidence="1 12">Cytoplasm</location>
    </subcellularLocation>
</comment>
<accession>A0A1I0HA74</accession>
<organism evidence="15 16">
    <name type="scientific">Enterocloster lavalensis</name>
    <dbReference type="NCBI Taxonomy" id="460384"/>
    <lineage>
        <taxon>Bacteria</taxon>
        <taxon>Bacillati</taxon>
        <taxon>Bacillota</taxon>
        <taxon>Clostridia</taxon>
        <taxon>Lachnospirales</taxon>
        <taxon>Lachnospiraceae</taxon>
        <taxon>Enterocloster</taxon>
    </lineage>
</organism>
<dbReference type="PANTHER" id="PTHR30027">
    <property type="entry name" value="RIBOSOMAL RNA SMALL SUBUNIT METHYLTRANSFERASE E"/>
    <property type="match status" value="1"/>
</dbReference>
<dbReference type="EMBL" id="FOIM01000015">
    <property type="protein sequence ID" value="SET80534.1"/>
    <property type="molecule type" value="Genomic_DNA"/>
</dbReference>
<evidence type="ECO:0000256" key="12">
    <source>
        <dbReference type="PIRNR" id="PIRNR015601"/>
    </source>
</evidence>
<dbReference type="InterPro" id="IPR006700">
    <property type="entry name" value="RsmE"/>
</dbReference>
<keyword evidence="5 12" id="KW-0963">Cytoplasm</keyword>
<evidence type="ECO:0000256" key="9">
    <source>
        <dbReference type="ARBA" id="ARBA00022691"/>
    </source>
</evidence>
<evidence type="ECO:0000256" key="8">
    <source>
        <dbReference type="ARBA" id="ARBA00022679"/>
    </source>
</evidence>
<dbReference type="CDD" id="cd18084">
    <property type="entry name" value="RsmE-like"/>
    <property type="match status" value="1"/>
</dbReference>
<protein>
    <recommendedName>
        <fullName evidence="4 12">Ribosomal RNA small subunit methyltransferase E</fullName>
        <ecNumber evidence="3 12">2.1.1.193</ecNumber>
    </recommendedName>
</protein>
<comment type="function">
    <text evidence="10 12">Specifically methylates the N3 position of the uracil ring of uridine 1498 (m3U1498) in 16S rRNA. Acts on the fully assembled 30S ribosomal subunit.</text>
</comment>
<dbReference type="GO" id="GO:0070475">
    <property type="term" value="P:rRNA base methylation"/>
    <property type="evidence" value="ECO:0007669"/>
    <property type="project" value="TreeGrafter"/>
</dbReference>
<dbReference type="STRING" id="460384.SAMN05216313_11533"/>
<keyword evidence="8 12" id="KW-0808">Transferase</keyword>
<evidence type="ECO:0000256" key="7">
    <source>
        <dbReference type="ARBA" id="ARBA00022603"/>
    </source>
</evidence>
<evidence type="ECO:0000256" key="1">
    <source>
        <dbReference type="ARBA" id="ARBA00004496"/>
    </source>
</evidence>
<dbReference type="PANTHER" id="PTHR30027:SF3">
    <property type="entry name" value="16S RRNA (URACIL(1498)-N(3))-METHYLTRANSFERASE"/>
    <property type="match status" value="1"/>
</dbReference>
<dbReference type="GO" id="GO:0070042">
    <property type="term" value="F:rRNA (uridine-N3-)-methyltransferase activity"/>
    <property type="evidence" value="ECO:0007669"/>
    <property type="project" value="TreeGrafter"/>
</dbReference>
<evidence type="ECO:0000256" key="10">
    <source>
        <dbReference type="ARBA" id="ARBA00025699"/>
    </source>
</evidence>
<dbReference type="AlphaFoldDB" id="A0A1I0HA74"/>
<evidence type="ECO:0000313" key="15">
    <source>
        <dbReference type="EMBL" id="SET80534.1"/>
    </source>
</evidence>
<proteinExistence type="inferred from homology"/>
<dbReference type="InterPro" id="IPR046886">
    <property type="entry name" value="RsmE_MTase_dom"/>
</dbReference>
<evidence type="ECO:0000256" key="3">
    <source>
        <dbReference type="ARBA" id="ARBA00012328"/>
    </source>
</evidence>
<evidence type="ECO:0000259" key="13">
    <source>
        <dbReference type="Pfam" id="PF04452"/>
    </source>
</evidence>
<evidence type="ECO:0000313" key="16">
    <source>
        <dbReference type="Proteomes" id="UP000198508"/>
    </source>
</evidence>
<evidence type="ECO:0000256" key="4">
    <source>
        <dbReference type="ARBA" id="ARBA00013673"/>
    </source>
</evidence>
<dbReference type="InterPro" id="IPR029028">
    <property type="entry name" value="Alpha/beta_knot_MTases"/>
</dbReference>
<comment type="catalytic activity">
    <reaction evidence="11 12">
        <text>uridine(1498) in 16S rRNA + S-adenosyl-L-methionine = N(3)-methyluridine(1498) in 16S rRNA + S-adenosyl-L-homocysteine + H(+)</text>
        <dbReference type="Rhea" id="RHEA:42920"/>
        <dbReference type="Rhea" id="RHEA-COMP:10283"/>
        <dbReference type="Rhea" id="RHEA-COMP:10284"/>
        <dbReference type="ChEBI" id="CHEBI:15378"/>
        <dbReference type="ChEBI" id="CHEBI:57856"/>
        <dbReference type="ChEBI" id="CHEBI:59789"/>
        <dbReference type="ChEBI" id="CHEBI:65315"/>
        <dbReference type="ChEBI" id="CHEBI:74502"/>
        <dbReference type="EC" id="2.1.1.193"/>
    </reaction>
</comment>
<keyword evidence="7 12" id="KW-0489">Methyltransferase</keyword>
<evidence type="ECO:0000256" key="2">
    <source>
        <dbReference type="ARBA" id="ARBA00005528"/>
    </source>
</evidence>
<keyword evidence="16" id="KW-1185">Reference proteome</keyword>
<evidence type="ECO:0000256" key="11">
    <source>
        <dbReference type="ARBA" id="ARBA00047944"/>
    </source>
</evidence>
<dbReference type="RefSeq" id="WP_092365109.1">
    <property type="nucleotide sequence ID" value="NZ_FOIM01000015.1"/>
</dbReference>
<evidence type="ECO:0000256" key="6">
    <source>
        <dbReference type="ARBA" id="ARBA00022552"/>
    </source>
</evidence>
<dbReference type="InterPro" id="IPR046887">
    <property type="entry name" value="RsmE_PUA-like"/>
</dbReference>
<dbReference type="SUPFAM" id="SSF88697">
    <property type="entry name" value="PUA domain-like"/>
    <property type="match status" value="1"/>
</dbReference>